<keyword evidence="6" id="KW-0325">Glycoprotein</keyword>
<feature type="domain" description="Major facilitator superfamily (MFS) profile" evidence="8">
    <location>
        <begin position="70"/>
        <end position="477"/>
    </location>
</feature>
<feature type="transmembrane region" description="Helical" evidence="7">
    <location>
        <begin position="167"/>
        <end position="187"/>
    </location>
</feature>
<feature type="transmembrane region" description="Helical" evidence="7">
    <location>
        <begin position="396"/>
        <end position="416"/>
    </location>
</feature>
<evidence type="ECO:0000256" key="7">
    <source>
        <dbReference type="SAM" id="Phobius"/>
    </source>
</evidence>
<feature type="transmembrane region" description="Helical" evidence="7">
    <location>
        <begin position="138"/>
        <end position="155"/>
    </location>
</feature>
<dbReference type="PANTHER" id="PTHR43791">
    <property type="entry name" value="PERMEASE-RELATED"/>
    <property type="match status" value="1"/>
</dbReference>
<feature type="transmembrane region" description="Helical" evidence="7">
    <location>
        <begin position="108"/>
        <end position="126"/>
    </location>
</feature>
<keyword evidence="10" id="KW-1185">Reference proteome</keyword>
<evidence type="ECO:0000259" key="8">
    <source>
        <dbReference type="PROSITE" id="PS50850"/>
    </source>
</evidence>
<dbReference type="PROSITE" id="PS50850">
    <property type="entry name" value="MFS"/>
    <property type="match status" value="1"/>
</dbReference>
<evidence type="ECO:0000256" key="1">
    <source>
        <dbReference type="ARBA" id="ARBA00004141"/>
    </source>
</evidence>
<dbReference type="SUPFAM" id="SSF103473">
    <property type="entry name" value="MFS general substrate transporter"/>
    <property type="match status" value="1"/>
</dbReference>
<evidence type="ECO:0000313" key="10">
    <source>
        <dbReference type="Proteomes" id="UP000536711"/>
    </source>
</evidence>
<accession>A0A8H4NN90</accession>
<feature type="transmembrane region" description="Helical" evidence="7">
    <location>
        <begin position="450"/>
        <end position="471"/>
    </location>
</feature>
<dbReference type="Pfam" id="PF07690">
    <property type="entry name" value="MFS_1"/>
    <property type="match status" value="1"/>
</dbReference>
<keyword evidence="5 7" id="KW-0472">Membrane</keyword>
<dbReference type="GO" id="GO:0016020">
    <property type="term" value="C:membrane"/>
    <property type="evidence" value="ECO:0007669"/>
    <property type="project" value="UniProtKB-SubCell"/>
</dbReference>
<dbReference type="InterPro" id="IPR011701">
    <property type="entry name" value="MFS"/>
</dbReference>
<reference evidence="9 10" key="1">
    <citation type="submission" date="2020-01" db="EMBL/GenBank/DDBJ databases">
        <title>Identification and distribution of gene clusters putatively required for synthesis of sphingolipid metabolism inhibitors in phylogenetically diverse species of the filamentous fungus Fusarium.</title>
        <authorList>
            <person name="Kim H.-S."/>
            <person name="Busman M."/>
            <person name="Brown D.W."/>
            <person name="Divon H."/>
            <person name="Uhlig S."/>
            <person name="Proctor R.H."/>
        </authorList>
    </citation>
    <scope>NUCLEOTIDE SEQUENCE [LARGE SCALE GENOMIC DNA]</scope>
    <source>
        <strain evidence="9 10">NRRL 13308</strain>
    </source>
</reference>
<organism evidence="9 10">
    <name type="scientific">Fusarium acutatum</name>
    <dbReference type="NCBI Taxonomy" id="78861"/>
    <lineage>
        <taxon>Eukaryota</taxon>
        <taxon>Fungi</taxon>
        <taxon>Dikarya</taxon>
        <taxon>Ascomycota</taxon>
        <taxon>Pezizomycotina</taxon>
        <taxon>Sordariomycetes</taxon>
        <taxon>Hypocreomycetidae</taxon>
        <taxon>Hypocreales</taxon>
        <taxon>Nectriaceae</taxon>
        <taxon>Fusarium</taxon>
        <taxon>Fusarium fujikuroi species complex</taxon>
    </lineage>
</organism>
<sequence>MSYNEKTFDQKIETVQEPTHDMSQGEEVKLSQIDTMHNDEALKVVVGYSGEASWTPEEEKRLVKKIDRRILVIVVITFGVQFYDKYLFSHAALFGMRKDLHLSIGNRYSMAGSIFYLGYILGAYPATFLAQRYRVNRVIFALVLLWGIDVLSGGFCQTWRHLYVQRFFLGLLEAGMSPVWMMVIGGWYTKKEQTLRNGVWFAAASMVTIPAPLINFGIGHIHGTLSPWRYMFIFAGSITIIWSLFIISCMDSDPVTAAHLNEREKYIAVSRLRKNNSGVRNTHFKGAQVLETCMDIRFWLLVLISIGINTVTAVSTTFIPLIINLDLGFSGLNSLLLTMPVGVVGLIATIGSSWVVQRFSHRNFRVWSLCISLLICMVMSLLIWQIPHMVAGAKLFVIYLLAFQSGAYAVLMSLTINNCAGYTKRSTMSAGNFVSPMTFLESETPIYNTGWAFVMSMQSVSIVLALLYRFLVAHENKTRDAAGFSESFDHAFEDDQTDKSNMNFRYVY</sequence>
<dbReference type="PANTHER" id="PTHR43791:SF35">
    <property type="entry name" value="MAJOR FACILITATOR SUPERFAMILY (MFS) PROFILE DOMAIN-CONTAINING PROTEIN"/>
    <property type="match status" value="1"/>
</dbReference>
<feature type="transmembrane region" description="Helical" evidence="7">
    <location>
        <begin position="366"/>
        <end position="384"/>
    </location>
</feature>
<dbReference type="InterPro" id="IPR020846">
    <property type="entry name" value="MFS_dom"/>
</dbReference>
<evidence type="ECO:0000256" key="5">
    <source>
        <dbReference type="ARBA" id="ARBA00023136"/>
    </source>
</evidence>
<dbReference type="OrthoDB" id="6730379at2759"/>
<dbReference type="Gene3D" id="1.20.1250.20">
    <property type="entry name" value="MFS general substrate transporter like domains"/>
    <property type="match status" value="2"/>
</dbReference>
<protein>
    <submittedName>
        <fullName evidence="9">Transporter</fullName>
    </submittedName>
</protein>
<evidence type="ECO:0000313" key="9">
    <source>
        <dbReference type="EMBL" id="KAF4439158.1"/>
    </source>
</evidence>
<feature type="transmembrane region" description="Helical" evidence="7">
    <location>
        <begin position="199"/>
        <end position="218"/>
    </location>
</feature>
<evidence type="ECO:0000256" key="3">
    <source>
        <dbReference type="ARBA" id="ARBA00022692"/>
    </source>
</evidence>
<feature type="transmembrane region" description="Helical" evidence="7">
    <location>
        <begin position="335"/>
        <end position="354"/>
    </location>
</feature>
<dbReference type="AlphaFoldDB" id="A0A8H4NN90"/>
<comment type="subcellular location">
    <subcellularLocation>
        <location evidence="1">Membrane</location>
        <topology evidence="1">Multi-pass membrane protein</topology>
    </subcellularLocation>
</comment>
<keyword evidence="4 7" id="KW-1133">Transmembrane helix</keyword>
<evidence type="ECO:0000256" key="6">
    <source>
        <dbReference type="ARBA" id="ARBA00023180"/>
    </source>
</evidence>
<dbReference type="EMBL" id="JAADJF010000096">
    <property type="protein sequence ID" value="KAF4439158.1"/>
    <property type="molecule type" value="Genomic_DNA"/>
</dbReference>
<dbReference type="GO" id="GO:0022857">
    <property type="term" value="F:transmembrane transporter activity"/>
    <property type="evidence" value="ECO:0007669"/>
    <property type="project" value="InterPro"/>
</dbReference>
<evidence type="ECO:0000256" key="4">
    <source>
        <dbReference type="ARBA" id="ARBA00022989"/>
    </source>
</evidence>
<name>A0A8H4NN90_9HYPO</name>
<dbReference type="Proteomes" id="UP000536711">
    <property type="component" value="Unassembled WGS sequence"/>
</dbReference>
<dbReference type="InterPro" id="IPR036259">
    <property type="entry name" value="MFS_trans_sf"/>
</dbReference>
<feature type="transmembrane region" description="Helical" evidence="7">
    <location>
        <begin position="230"/>
        <end position="250"/>
    </location>
</feature>
<keyword evidence="3 7" id="KW-0812">Transmembrane</keyword>
<feature type="transmembrane region" description="Helical" evidence="7">
    <location>
        <begin position="298"/>
        <end position="323"/>
    </location>
</feature>
<evidence type="ECO:0000256" key="2">
    <source>
        <dbReference type="ARBA" id="ARBA00022448"/>
    </source>
</evidence>
<proteinExistence type="predicted"/>
<feature type="transmembrane region" description="Helical" evidence="7">
    <location>
        <begin position="70"/>
        <end position="88"/>
    </location>
</feature>
<comment type="caution">
    <text evidence="9">The sequence shown here is derived from an EMBL/GenBank/DDBJ whole genome shotgun (WGS) entry which is preliminary data.</text>
</comment>
<keyword evidence="2" id="KW-0813">Transport</keyword>
<gene>
    <name evidence="9" type="ORF">FACUT_4340</name>
</gene>